<accession>A0AAV2I0S7</accession>
<evidence type="ECO:0000313" key="2">
    <source>
        <dbReference type="EMBL" id="CAL1537904.1"/>
    </source>
</evidence>
<dbReference type="Pfam" id="PF07662">
    <property type="entry name" value="Nucleos_tra2_C"/>
    <property type="match status" value="1"/>
</dbReference>
<feature type="non-terminal residue" evidence="2">
    <location>
        <position position="1"/>
    </location>
</feature>
<keyword evidence="3" id="KW-1185">Reference proteome</keyword>
<dbReference type="EMBL" id="CAXITT010000278">
    <property type="protein sequence ID" value="CAL1537904.1"/>
    <property type="molecule type" value="Genomic_DNA"/>
</dbReference>
<organism evidence="2 3">
    <name type="scientific">Lymnaea stagnalis</name>
    <name type="common">Great pond snail</name>
    <name type="synonym">Helix stagnalis</name>
    <dbReference type="NCBI Taxonomy" id="6523"/>
    <lineage>
        <taxon>Eukaryota</taxon>
        <taxon>Metazoa</taxon>
        <taxon>Spiralia</taxon>
        <taxon>Lophotrochozoa</taxon>
        <taxon>Mollusca</taxon>
        <taxon>Gastropoda</taxon>
        <taxon>Heterobranchia</taxon>
        <taxon>Euthyneura</taxon>
        <taxon>Panpulmonata</taxon>
        <taxon>Hygrophila</taxon>
        <taxon>Lymnaeoidea</taxon>
        <taxon>Lymnaeidae</taxon>
        <taxon>Lymnaea</taxon>
    </lineage>
</organism>
<evidence type="ECO:0000259" key="1">
    <source>
        <dbReference type="Pfam" id="PF07662"/>
    </source>
</evidence>
<dbReference type="PANTHER" id="PTHR10590:SF4">
    <property type="entry name" value="SOLUTE CARRIER FAMILY 28 MEMBER 3"/>
    <property type="match status" value="1"/>
</dbReference>
<dbReference type="Proteomes" id="UP001497497">
    <property type="component" value="Unassembled WGS sequence"/>
</dbReference>
<dbReference type="GO" id="GO:0005886">
    <property type="term" value="C:plasma membrane"/>
    <property type="evidence" value="ECO:0007669"/>
    <property type="project" value="TreeGrafter"/>
</dbReference>
<sequence length="65" mass="7224">NTLAWFGDRVGINKLSIELISSYLLYPVPLAMGVAPEDCRRVAMLYGYRLGSSNIIAFLKVLFVS</sequence>
<comment type="caution">
    <text evidence="2">The sequence shown here is derived from an EMBL/GenBank/DDBJ whole genome shotgun (WGS) entry which is preliminary data.</text>
</comment>
<reference evidence="2 3" key="1">
    <citation type="submission" date="2024-04" db="EMBL/GenBank/DDBJ databases">
        <authorList>
            <consortium name="Genoscope - CEA"/>
            <person name="William W."/>
        </authorList>
    </citation>
    <scope>NUCLEOTIDE SEQUENCE [LARGE SCALE GENOMIC DNA]</scope>
</reference>
<evidence type="ECO:0000313" key="3">
    <source>
        <dbReference type="Proteomes" id="UP001497497"/>
    </source>
</evidence>
<dbReference type="InterPro" id="IPR011657">
    <property type="entry name" value="CNT_C_dom"/>
</dbReference>
<proteinExistence type="predicted"/>
<gene>
    <name evidence="2" type="ORF">GSLYS_00011761001</name>
</gene>
<dbReference type="InterPro" id="IPR008276">
    <property type="entry name" value="C_nuclsd_transpt"/>
</dbReference>
<name>A0AAV2I0S7_LYMST</name>
<dbReference type="GO" id="GO:0005415">
    <property type="term" value="F:nucleoside:sodium symporter activity"/>
    <property type="evidence" value="ECO:0007669"/>
    <property type="project" value="TreeGrafter"/>
</dbReference>
<protein>
    <recommendedName>
        <fullName evidence="1">Concentrative nucleoside transporter C-terminal domain-containing protein</fullName>
    </recommendedName>
</protein>
<dbReference type="AlphaFoldDB" id="A0AAV2I0S7"/>
<feature type="domain" description="Concentrative nucleoside transporter C-terminal" evidence="1">
    <location>
        <begin position="2"/>
        <end position="60"/>
    </location>
</feature>
<dbReference type="PANTHER" id="PTHR10590">
    <property type="entry name" value="SODIUM/NUCLEOSIDE COTRANSPORTER"/>
    <property type="match status" value="1"/>
</dbReference>